<dbReference type="Gene3D" id="3.60.130.30">
    <property type="match status" value="1"/>
</dbReference>
<feature type="region of interest" description="Disordered" evidence="1">
    <location>
        <begin position="75"/>
        <end position="107"/>
    </location>
</feature>
<comment type="caution">
    <text evidence="2">The sequence shown here is derived from an EMBL/GenBank/DDBJ whole genome shotgun (WGS) entry which is preliminary data.</text>
</comment>
<dbReference type="Proteomes" id="UP001362999">
    <property type="component" value="Unassembled WGS sequence"/>
</dbReference>
<sequence length="486" mass="53622">MHLKLKGYGLTADVDAFQFRTTRSGCSFSEWEHITAEGFDMEEALTYSIQLNAGQEEDLAELDTGPPVLAFQSLGLEPPEEPSGAGTVAPPCTRKERDKARSKARRTATRVANREKVDVLLDGRPKHPRHLARNVKPIKTSFRLTDTSIASTGWIGLRDNGVCAAEADSDRIEAGPSPTHELHDFLGRNKVFTGFGYVKFKDPSTRPVVDKTDKVVAVVAGMPDDPNFKRDVHDRAVEAMEAARKKASVSEERQSHRRGEFIQLTTGDSMGGGQQEPGALVNGAINAAILASLVSSEPFVRLAGFATGVFANWAPNLFDFYVSYMGRFYAKYAHLSRPFLNGIFSACTFNLGPQTCALGHRDFNNLAYGWCAITAFGDYDYRKGGHLVLWDCKLIIEFPPGCTILIPSAAMYHSNIPIAEGERRYSFTQYTAGGLFRWVEHGFMTEEAYMKRLTRQGRREEKALGLERAEIGAGLFSTLSDLLAGK</sequence>
<evidence type="ECO:0000313" key="3">
    <source>
        <dbReference type="Proteomes" id="UP001362999"/>
    </source>
</evidence>
<protein>
    <submittedName>
        <fullName evidence="2">Uncharacterized protein</fullName>
    </submittedName>
</protein>
<evidence type="ECO:0000256" key="1">
    <source>
        <dbReference type="SAM" id="MobiDB-lite"/>
    </source>
</evidence>
<accession>A0AAW0B923</accession>
<name>A0AAW0B923_9AGAR</name>
<keyword evidence="3" id="KW-1185">Reference proteome</keyword>
<dbReference type="AlphaFoldDB" id="A0AAW0B923"/>
<organism evidence="2 3">
    <name type="scientific">Favolaschia claudopus</name>
    <dbReference type="NCBI Taxonomy" id="2862362"/>
    <lineage>
        <taxon>Eukaryota</taxon>
        <taxon>Fungi</taxon>
        <taxon>Dikarya</taxon>
        <taxon>Basidiomycota</taxon>
        <taxon>Agaricomycotina</taxon>
        <taxon>Agaricomycetes</taxon>
        <taxon>Agaricomycetidae</taxon>
        <taxon>Agaricales</taxon>
        <taxon>Marasmiineae</taxon>
        <taxon>Mycenaceae</taxon>
        <taxon>Favolaschia</taxon>
    </lineage>
</organism>
<dbReference type="EMBL" id="JAWWNJ010000037">
    <property type="protein sequence ID" value="KAK7022490.1"/>
    <property type="molecule type" value="Genomic_DNA"/>
</dbReference>
<evidence type="ECO:0000313" key="2">
    <source>
        <dbReference type="EMBL" id="KAK7022490.1"/>
    </source>
</evidence>
<reference evidence="2 3" key="1">
    <citation type="journal article" date="2024" name="J Genomics">
        <title>Draft genome sequencing and assembly of Favolaschia claudopus CIRM-BRFM 2984 isolated from oak limbs.</title>
        <authorList>
            <person name="Navarro D."/>
            <person name="Drula E."/>
            <person name="Chaduli D."/>
            <person name="Cazenave R."/>
            <person name="Ahrendt S."/>
            <person name="Wang J."/>
            <person name="Lipzen A."/>
            <person name="Daum C."/>
            <person name="Barry K."/>
            <person name="Grigoriev I.V."/>
            <person name="Favel A."/>
            <person name="Rosso M.N."/>
            <person name="Martin F."/>
        </authorList>
    </citation>
    <scope>NUCLEOTIDE SEQUENCE [LARGE SCALE GENOMIC DNA]</scope>
    <source>
        <strain evidence="2 3">CIRM-BRFM 2984</strain>
    </source>
</reference>
<gene>
    <name evidence="2" type="ORF">R3P38DRAFT_3317680</name>
</gene>
<proteinExistence type="predicted"/>